<dbReference type="OrthoDB" id="5431029at2"/>
<reference evidence="3 4" key="1">
    <citation type="submission" date="2016-12" db="EMBL/GenBank/DDBJ databases">
        <authorList>
            <person name="Song W.-J."/>
            <person name="Kurnit D.M."/>
        </authorList>
    </citation>
    <scope>NUCLEOTIDE SEQUENCE [LARGE SCALE GENOMIC DNA]</scope>
    <source>
        <strain evidence="3 4">IMCC3135</strain>
    </source>
</reference>
<dbReference type="NCBIfam" id="NF037970">
    <property type="entry name" value="vanZ_1"/>
    <property type="match status" value="1"/>
</dbReference>
<proteinExistence type="predicted"/>
<dbReference type="EMBL" id="CP018632">
    <property type="protein sequence ID" value="ASJ74538.1"/>
    <property type="molecule type" value="Genomic_DNA"/>
</dbReference>
<dbReference type="AlphaFoldDB" id="A0A2Z2NXR4"/>
<evidence type="ECO:0000259" key="2">
    <source>
        <dbReference type="Pfam" id="PF04892"/>
    </source>
</evidence>
<organism evidence="3 4">
    <name type="scientific">Granulosicoccus antarcticus IMCC3135</name>
    <dbReference type="NCBI Taxonomy" id="1192854"/>
    <lineage>
        <taxon>Bacteria</taxon>
        <taxon>Pseudomonadati</taxon>
        <taxon>Pseudomonadota</taxon>
        <taxon>Gammaproteobacteria</taxon>
        <taxon>Chromatiales</taxon>
        <taxon>Granulosicoccaceae</taxon>
        <taxon>Granulosicoccus</taxon>
    </lineage>
</organism>
<keyword evidence="1" id="KW-0472">Membrane</keyword>
<evidence type="ECO:0000313" key="3">
    <source>
        <dbReference type="EMBL" id="ASJ74538.1"/>
    </source>
</evidence>
<evidence type="ECO:0000256" key="1">
    <source>
        <dbReference type="SAM" id="Phobius"/>
    </source>
</evidence>
<keyword evidence="1" id="KW-1133">Transmembrane helix</keyword>
<feature type="transmembrane region" description="Helical" evidence="1">
    <location>
        <begin position="275"/>
        <end position="294"/>
    </location>
</feature>
<name>A0A2Z2NXR4_9GAMM</name>
<dbReference type="KEGG" id="gai:IMCC3135_22340"/>
<keyword evidence="1" id="KW-0812">Transmembrane</keyword>
<evidence type="ECO:0000313" key="4">
    <source>
        <dbReference type="Proteomes" id="UP000250079"/>
    </source>
</evidence>
<dbReference type="InterPro" id="IPR006976">
    <property type="entry name" value="VanZ-like"/>
</dbReference>
<dbReference type="PANTHER" id="PTHR28008:SF1">
    <property type="entry name" value="DOMAIN PROTEIN, PUTATIVE (AFU_ORTHOLOGUE AFUA_3G10980)-RELATED"/>
    <property type="match status" value="1"/>
</dbReference>
<feature type="domain" description="VanZ-like" evidence="2">
    <location>
        <begin position="268"/>
        <end position="353"/>
    </location>
</feature>
<keyword evidence="4" id="KW-1185">Reference proteome</keyword>
<dbReference type="Pfam" id="PF04892">
    <property type="entry name" value="VanZ"/>
    <property type="match status" value="1"/>
</dbReference>
<gene>
    <name evidence="3" type="ORF">IMCC3135_22340</name>
</gene>
<protein>
    <recommendedName>
        <fullName evidence="2">VanZ-like domain-containing protein</fullName>
    </recommendedName>
</protein>
<dbReference type="RefSeq" id="WP_088919559.1">
    <property type="nucleotide sequence ID" value="NZ_CP018632.1"/>
</dbReference>
<feature type="transmembrane region" description="Helical" evidence="1">
    <location>
        <begin position="339"/>
        <end position="358"/>
    </location>
</feature>
<feature type="transmembrane region" description="Helical" evidence="1">
    <location>
        <begin position="306"/>
        <end position="327"/>
    </location>
</feature>
<feature type="transmembrane region" description="Helical" evidence="1">
    <location>
        <begin position="20"/>
        <end position="40"/>
    </location>
</feature>
<dbReference type="PANTHER" id="PTHR28008">
    <property type="entry name" value="DOMAIN PROTEIN, PUTATIVE (AFU_ORTHOLOGUE AFUA_3G10980)-RELATED"/>
    <property type="match status" value="1"/>
</dbReference>
<dbReference type="Proteomes" id="UP000250079">
    <property type="component" value="Chromosome"/>
</dbReference>
<sequence length="381" mass="41751">MSVIVNIGEMIFALLNRRIVNVLLGGVILIVLFAGLRPYASYSDEWVSFNSQANQTEFGYYGLATGKLDDAVSIAIWQQSIEISMTVQLSRPPDNRFQVLTQIDSPGSVDPLIIGQWQSNLIIMSGRDYRSEFKFPRLSADLSANSADLSANIDTAIDVVVILTPDMTSLNVNQQLIAQGPAIPFNQAPDRISIGNAPDGGHGWTGSLQHFQLQSTTPGRTRAQYQFDKDNFPAIAESDDGTNSLVVPEPGHFPDRAWIGALRINDLFHGNLFDVIINFLGFTPFGFLMCAALPRRNRSYSGLQNVCLTILTGFLLSLAIESAQSFIPGRSPHVHDLLLNTLGTAAGAISLLIMLKLWRRIRTTASAEHPPTRNPESSENP</sequence>
<accession>A0A2Z2NXR4</accession>